<dbReference type="EMBL" id="JAKJSC010000001">
    <property type="protein sequence ID" value="MDE5416961.1"/>
    <property type="molecule type" value="Genomic_DNA"/>
</dbReference>
<organism evidence="1 2">
    <name type="scientific">Paralabilibaculum antarcticum</name>
    <dbReference type="NCBI Taxonomy" id="2912572"/>
    <lineage>
        <taxon>Bacteria</taxon>
        <taxon>Pseudomonadati</taxon>
        <taxon>Bacteroidota</taxon>
        <taxon>Bacteroidia</taxon>
        <taxon>Marinilabiliales</taxon>
        <taxon>Marinifilaceae</taxon>
        <taxon>Paralabilibaculum</taxon>
    </lineage>
</organism>
<evidence type="ECO:0000313" key="1">
    <source>
        <dbReference type="EMBL" id="MDE5416961.1"/>
    </source>
</evidence>
<evidence type="ECO:0000313" key="2">
    <source>
        <dbReference type="Proteomes" id="UP001528920"/>
    </source>
</evidence>
<gene>
    <name evidence="1" type="ORF">L3049_02995</name>
</gene>
<protein>
    <recommendedName>
        <fullName evidence="3">DNA primase</fullName>
    </recommendedName>
</protein>
<dbReference type="Proteomes" id="UP001528920">
    <property type="component" value="Unassembled WGS sequence"/>
</dbReference>
<name>A0ABT5VND7_9BACT</name>
<reference evidence="1 2" key="1">
    <citation type="submission" date="2022-01" db="EMBL/GenBank/DDBJ databases">
        <title>Labilibaculum sp. nov, a marine bacterium isolated from Antarctica.</title>
        <authorList>
            <person name="Dai W."/>
        </authorList>
    </citation>
    <scope>NUCLEOTIDE SEQUENCE [LARGE SCALE GENOMIC DNA]</scope>
    <source>
        <strain evidence="1 2">DW002</strain>
    </source>
</reference>
<sequence length="112" mass="13296">MTQISKPKVIQNYEKLTLEIQEQLKLYYPDGYIDNLIEFTNSKGELVSALPFETDEKIYMVRMSIRKALELIEEDSDYDEDGVLLSNRREKYEDKYADVDYLFSEDDEDDDD</sequence>
<comment type="caution">
    <text evidence="1">The sequence shown here is derived from an EMBL/GenBank/DDBJ whole genome shotgun (WGS) entry which is preliminary data.</text>
</comment>
<proteinExistence type="predicted"/>
<keyword evidence="2" id="KW-1185">Reference proteome</keyword>
<evidence type="ECO:0008006" key="3">
    <source>
        <dbReference type="Google" id="ProtNLM"/>
    </source>
</evidence>
<dbReference type="RefSeq" id="WP_275108299.1">
    <property type="nucleotide sequence ID" value="NZ_JAKJSC010000001.1"/>
</dbReference>
<accession>A0ABT5VND7</accession>